<keyword evidence="8" id="KW-0969">Cilium</keyword>
<dbReference type="PIRSF" id="PIRSF004669">
    <property type="entry name" value="FliQ"/>
    <property type="match status" value="1"/>
</dbReference>
<comment type="similarity">
    <text evidence="2">Belongs to the FliQ/MopD/SpaQ family.</text>
</comment>
<dbReference type="PRINTS" id="PR00952">
    <property type="entry name" value="TYPE3IMQPROT"/>
</dbReference>
<evidence type="ECO:0000256" key="5">
    <source>
        <dbReference type="ARBA" id="ARBA00022989"/>
    </source>
</evidence>
<dbReference type="RefSeq" id="WP_345304976.1">
    <property type="nucleotide sequence ID" value="NZ_BAABJE010000030.1"/>
</dbReference>
<name>A0ABP9CH16_9GAMM</name>
<accession>A0ABP9CH16</accession>
<evidence type="ECO:0000313" key="9">
    <source>
        <dbReference type="Proteomes" id="UP001499959"/>
    </source>
</evidence>
<keyword evidence="8" id="KW-0282">Flagellum</keyword>
<comment type="caution">
    <text evidence="8">The sequence shown here is derived from an EMBL/GenBank/DDBJ whole genome shotgun (WGS) entry which is preliminary data.</text>
</comment>
<evidence type="ECO:0000256" key="2">
    <source>
        <dbReference type="ARBA" id="ARBA00006156"/>
    </source>
</evidence>
<evidence type="ECO:0000256" key="3">
    <source>
        <dbReference type="ARBA" id="ARBA00022475"/>
    </source>
</evidence>
<dbReference type="PANTHER" id="PTHR34040">
    <property type="entry name" value="FLAGELLAR BIOSYNTHETIC PROTEIN FLIQ"/>
    <property type="match status" value="1"/>
</dbReference>
<proteinExistence type="inferred from homology"/>
<keyword evidence="5 7" id="KW-1133">Transmembrane helix</keyword>
<protein>
    <submittedName>
        <fullName evidence="8">Flagellar biosynthesis protein FliQ</fullName>
    </submittedName>
</protein>
<keyword evidence="3" id="KW-1003">Cell membrane</keyword>
<gene>
    <name evidence="8" type="primary">fliQ</name>
    <name evidence="8" type="ORF">GCM10023307_38280</name>
</gene>
<feature type="transmembrane region" description="Helical" evidence="7">
    <location>
        <begin position="51"/>
        <end position="70"/>
    </location>
</feature>
<sequence length="87" mass="9330">MDSDLAIRLLTDMLLSAAKMSAPILLATLVVGLIISIIQVATQIQEMTLTFVPKLIVVLVVCLGLGSWMLSVAMELSTRLFELAGTL</sequence>
<feature type="transmembrane region" description="Helical" evidence="7">
    <location>
        <begin position="20"/>
        <end position="39"/>
    </location>
</feature>
<evidence type="ECO:0000256" key="4">
    <source>
        <dbReference type="ARBA" id="ARBA00022692"/>
    </source>
</evidence>
<comment type="subcellular location">
    <subcellularLocation>
        <location evidence="1">Cell membrane</location>
        <topology evidence="1">Multi-pass membrane protein</topology>
    </subcellularLocation>
</comment>
<reference evidence="9" key="1">
    <citation type="journal article" date="2019" name="Int. J. Syst. Evol. Microbiol.">
        <title>The Global Catalogue of Microorganisms (GCM) 10K type strain sequencing project: providing services to taxonomists for standard genome sequencing and annotation.</title>
        <authorList>
            <consortium name="The Broad Institute Genomics Platform"/>
            <consortium name="The Broad Institute Genome Sequencing Center for Infectious Disease"/>
            <person name="Wu L."/>
            <person name="Ma J."/>
        </authorList>
    </citation>
    <scope>NUCLEOTIDE SEQUENCE [LARGE SCALE GENOMIC DNA]</scope>
    <source>
        <strain evidence="9">JCM 18204</strain>
    </source>
</reference>
<evidence type="ECO:0000256" key="1">
    <source>
        <dbReference type="ARBA" id="ARBA00004651"/>
    </source>
</evidence>
<keyword evidence="6 7" id="KW-0472">Membrane</keyword>
<organism evidence="8 9">
    <name type="scientific">Lysobacter hankyongensis</name>
    <dbReference type="NCBI Taxonomy" id="1176535"/>
    <lineage>
        <taxon>Bacteria</taxon>
        <taxon>Pseudomonadati</taxon>
        <taxon>Pseudomonadota</taxon>
        <taxon>Gammaproteobacteria</taxon>
        <taxon>Lysobacterales</taxon>
        <taxon>Lysobacteraceae</taxon>
        <taxon>Lysobacter</taxon>
    </lineage>
</organism>
<dbReference type="Proteomes" id="UP001499959">
    <property type="component" value="Unassembled WGS sequence"/>
</dbReference>
<dbReference type="Pfam" id="PF01313">
    <property type="entry name" value="Bac_export_3"/>
    <property type="match status" value="1"/>
</dbReference>
<keyword evidence="9" id="KW-1185">Reference proteome</keyword>
<evidence type="ECO:0000256" key="6">
    <source>
        <dbReference type="ARBA" id="ARBA00023136"/>
    </source>
</evidence>
<evidence type="ECO:0000313" key="8">
    <source>
        <dbReference type="EMBL" id="GAA4807838.1"/>
    </source>
</evidence>
<dbReference type="PANTHER" id="PTHR34040:SF2">
    <property type="entry name" value="FLAGELLAR BIOSYNTHETIC PROTEIN FLIQ"/>
    <property type="match status" value="1"/>
</dbReference>
<evidence type="ECO:0000256" key="7">
    <source>
        <dbReference type="SAM" id="Phobius"/>
    </source>
</evidence>
<keyword evidence="8" id="KW-0966">Cell projection</keyword>
<dbReference type="InterPro" id="IPR002191">
    <property type="entry name" value="Bac_export_3"/>
</dbReference>
<keyword evidence="4 7" id="KW-0812">Transmembrane</keyword>
<dbReference type="EMBL" id="BAABJE010000030">
    <property type="protein sequence ID" value="GAA4807838.1"/>
    <property type="molecule type" value="Genomic_DNA"/>
</dbReference>